<dbReference type="AlphaFoldDB" id="A0A4Z2ISR3"/>
<accession>A0A4Z2ISR3</accession>
<name>A0A4Z2ISR3_9TELE</name>
<gene>
    <name evidence="2" type="ORF">EYF80_008686</name>
</gene>
<feature type="region of interest" description="Disordered" evidence="1">
    <location>
        <begin position="82"/>
        <end position="106"/>
    </location>
</feature>
<sequence>MYDYTKIEHSSPEESFTYLLVFILFLPWDSSQAFPLIKSPSLFILLCSTLQQLVASWAQLHLDTKKTRFHTTRLQLGLQDVSSKERRQSQAREILHHLGREQEKIP</sequence>
<comment type="caution">
    <text evidence="2">The sequence shown here is derived from an EMBL/GenBank/DDBJ whole genome shotgun (WGS) entry which is preliminary data.</text>
</comment>
<evidence type="ECO:0000313" key="2">
    <source>
        <dbReference type="EMBL" id="TNN81030.1"/>
    </source>
</evidence>
<proteinExistence type="predicted"/>
<evidence type="ECO:0000256" key="1">
    <source>
        <dbReference type="SAM" id="MobiDB-lite"/>
    </source>
</evidence>
<dbReference type="Proteomes" id="UP000314294">
    <property type="component" value="Unassembled WGS sequence"/>
</dbReference>
<dbReference type="EMBL" id="SRLO01000049">
    <property type="protein sequence ID" value="TNN81030.1"/>
    <property type="molecule type" value="Genomic_DNA"/>
</dbReference>
<evidence type="ECO:0000313" key="3">
    <source>
        <dbReference type="Proteomes" id="UP000314294"/>
    </source>
</evidence>
<protein>
    <submittedName>
        <fullName evidence="2">Uncharacterized protein</fullName>
    </submittedName>
</protein>
<reference evidence="2 3" key="1">
    <citation type="submission" date="2019-03" db="EMBL/GenBank/DDBJ databases">
        <title>First draft genome of Liparis tanakae, snailfish: a comprehensive survey of snailfish specific genes.</title>
        <authorList>
            <person name="Kim W."/>
            <person name="Song I."/>
            <person name="Jeong J.-H."/>
            <person name="Kim D."/>
            <person name="Kim S."/>
            <person name="Ryu S."/>
            <person name="Song J.Y."/>
            <person name="Lee S.K."/>
        </authorList>
    </citation>
    <scope>NUCLEOTIDE SEQUENCE [LARGE SCALE GENOMIC DNA]</scope>
    <source>
        <tissue evidence="2">Muscle</tissue>
    </source>
</reference>
<keyword evidence="3" id="KW-1185">Reference proteome</keyword>
<organism evidence="2 3">
    <name type="scientific">Liparis tanakae</name>
    <name type="common">Tanaka's snailfish</name>
    <dbReference type="NCBI Taxonomy" id="230148"/>
    <lineage>
        <taxon>Eukaryota</taxon>
        <taxon>Metazoa</taxon>
        <taxon>Chordata</taxon>
        <taxon>Craniata</taxon>
        <taxon>Vertebrata</taxon>
        <taxon>Euteleostomi</taxon>
        <taxon>Actinopterygii</taxon>
        <taxon>Neopterygii</taxon>
        <taxon>Teleostei</taxon>
        <taxon>Neoteleostei</taxon>
        <taxon>Acanthomorphata</taxon>
        <taxon>Eupercaria</taxon>
        <taxon>Perciformes</taxon>
        <taxon>Cottioidei</taxon>
        <taxon>Cottales</taxon>
        <taxon>Liparidae</taxon>
        <taxon>Liparis</taxon>
    </lineage>
</organism>